<sequence>MTKQSEPRTNLLGLVAYASLAAFEQTAAASAIAPRVEQKMVLARLAAQRFTHLGRLESTLEAGGADIARAMDAFVAPVDGFNVHTAPADWGHALVKLCVVGGLVGDFAQTVSPQLDEASRDILLGSIDDGVLASEPGRMLAEVLEEDPAQRDRLAMYARRLLGEMLSQAQRVSASQPALTELLTGRSGSGGEDLAAIGDLMAGLATRHAERLSSLGLA</sequence>
<evidence type="ECO:0000313" key="3">
    <source>
        <dbReference type="Proteomes" id="UP001597326"/>
    </source>
</evidence>
<dbReference type="Proteomes" id="UP001597326">
    <property type="component" value="Unassembled WGS sequence"/>
</dbReference>
<proteinExistence type="predicted"/>
<dbReference type="Gene3D" id="1.20.1260.10">
    <property type="match status" value="1"/>
</dbReference>
<reference evidence="3" key="1">
    <citation type="journal article" date="2019" name="Int. J. Syst. Evol. Microbiol.">
        <title>The Global Catalogue of Microorganisms (GCM) 10K type strain sequencing project: providing services to taxonomists for standard genome sequencing and annotation.</title>
        <authorList>
            <consortium name="The Broad Institute Genomics Platform"/>
            <consortium name="The Broad Institute Genome Sequencing Center for Infectious Disease"/>
            <person name="Wu L."/>
            <person name="Ma J."/>
        </authorList>
    </citation>
    <scope>NUCLEOTIDE SEQUENCE [LARGE SCALE GENOMIC DNA]</scope>
    <source>
        <strain evidence="3">CAIM 431</strain>
    </source>
</reference>
<dbReference type="EMBL" id="JBHUFZ010000005">
    <property type="protein sequence ID" value="MFD1888888.1"/>
    <property type="molecule type" value="Genomic_DNA"/>
</dbReference>
<dbReference type="RefSeq" id="WP_343875125.1">
    <property type="nucleotide sequence ID" value="NZ_BAAAIX010000028.1"/>
</dbReference>
<name>A0ABW4RU00_9ACTN</name>
<organism evidence="2 3">
    <name type="scientific">Luteococcus peritonei</name>
    <dbReference type="NCBI Taxonomy" id="88874"/>
    <lineage>
        <taxon>Bacteria</taxon>
        <taxon>Bacillati</taxon>
        <taxon>Actinomycetota</taxon>
        <taxon>Actinomycetes</taxon>
        <taxon>Propionibacteriales</taxon>
        <taxon>Propionibacteriaceae</taxon>
        <taxon>Luteococcus</taxon>
    </lineage>
</organism>
<evidence type="ECO:0000259" key="1">
    <source>
        <dbReference type="Pfam" id="PF13794"/>
    </source>
</evidence>
<comment type="caution">
    <text evidence="2">The sequence shown here is derived from an EMBL/GenBank/DDBJ whole genome shotgun (WGS) entry which is preliminary data.</text>
</comment>
<protein>
    <submittedName>
        <fullName evidence="2">Ferritin-like fold-containing protein</fullName>
    </submittedName>
</protein>
<dbReference type="InterPro" id="IPR059125">
    <property type="entry name" value="Ferritin_actino"/>
</dbReference>
<evidence type="ECO:0000313" key="2">
    <source>
        <dbReference type="EMBL" id="MFD1888888.1"/>
    </source>
</evidence>
<feature type="domain" description="Ferritin-like" evidence="1">
    <location>
        <begin position="9"/>
        <end position="185"/>
    </location>
</feature>
<gene>
    <name evidence="2" type="ORF">ACFSCS_01635</name>
</gene>
<accession>A0ABW4RU00</accession>
<dbReference type="InterPro" id="IPR012347">
    <property type="entry name" value="Ferritin-like"/>
</dbReference>
<keyword evidence="3" id="KW-1185">Reference proteome</keyword>
<dbReference type="Pfam" id="PF13794">
    <property type="entry name" value="MiaE_2"/>
    <property type="match status" value="1"/>
</dbReference>